<keyword evidence="2" id="KW-0328">Glycosyltransferase</keyword>
<feature type="domain" description="Glycosyl transferase family 1" evidence="1">
    <location>
        <begin position="202"/>
        <end position="338"/>
    </location>
</feature>
<accession>A0AB35IRL7</accession>
<name>A0AB35IRL7_9FIRM</name>
<evidence type="ECO:0000313" key="2">
    <source>
        <dbReference type="EMBL" id="MDB7085671.1"/>
    </source>
</evidence>
<dbReference type="AlphaFoldDB" id="A0AB35IRL7"/>
<comment type="caution">
    <text evidence="2">The sequence shown here is derived from an EMBL/GenBank/DDBJ whole genome shotgun (WGS) entry which is preliminary data.</text>
</comment>
<dbReference type="PANTHER" id="PTHR45947:SF3">
    <property type="entry name" value="SULFOQUINOVOSYL TRANSFERASE SQD2"/>
    <property type="match status" value="1"/>
</dbReference>
<dbReference type="Proteomes" id="UP001211987">
    <property type="component" value="Unassembled WGS sequence"/>
</dbReference>
<dbReference type="SUPFAM" id="SSF53756">
    <property type="entry name" value="UDP-Glycosyltransferase/glycogen phosphorylase"/>
    <property type="match status" value="1"/>
</dbReference>
<dbReference type="GO" id="GO:0016757">
    <property type="term" value="F:glycosyltransferase activity"/>
    <property type="evidence" value="ECO:0007669"/>
    <property type="project" value="UniProtKB-KW"/>
</dbReference>
<protein>
    <submittedName>
        <fullName evidence="2">Glycosyltransferase</fullName>
        <ecNumber evidence="2">2.4.-.-</ecNumber>
    </submittedName>
</protein>
<evidence type="ECO:0000313" key="3">
    <source>
        <dbReference type="Proteomes" id="UP001211987"/>
    </source>
</evidence>
<keyword evidence="2" id="KW-0808">Transferase</keyword>
<evidence type="ECO:0000259" key="1">
    <source>
        <dbReference type="Pfam" id="PF00534"/>
    </source>
</evidence>
<organism evidence="2 3">
    <name type="scientific">Thomasclavelia ramosa</name>
    <dbReference type="NCBI Taxonomy" id="1547"/>
    <lineage>
        <taxon>Bacteria</taxon>
        <taxon>Bacillati</taxon>
        <taxon>Bacillota</taxon>
        <taxon>Erysipelotrichia</taxon>
        <taxon>Erysipelotrichales</taxon>
        <taxon>Coprobacillaceae</taxon>
        <taxon>Thomasclavelia</taxon>
    </lineage>
</organism>
<reference evidence="2" key="1">
    <citation type="submission" date="2023-01" db="EMBL/GenBank/DDBJ databases">
        <title>Human gut microbiome strain richness.</title>
        <authorList>
            <person name="Chen-Liaw A."/>
        </authorList>
    </citation>
    <scope>NUCLEOTIDE SEQUENCE</scope>
    <source>
        <strain evidence="2">1001217st2_G6_1001217B_191108</strain>
    </source>
</reference>
<dbReference type="PANTHER" id="PTHR45947">
    <property type="entry name" value="SULFOQUINOVOSYL TRANSFERASE SQD2"/>
    <property type="match status" value="1"/>
</dbReference>
<dbReference type="Pfam" id="PF00534">
    <property type="entry name" value="Glycos_transf_1"/>
    <property type="match status" value="1"/>
</dbReference>
<dbReference type="EC" id="2.4.-.-" evidence="2"/>
<gene>
    <name evidence="2" type="ORF">PM738_17855</name>
</gene>
<dbReference type="Gene3D" id="3.40.50.2000">
    <property type="entry name" value="Glycogen Phosphorylase B"/>
    <property type="match status" value="2"/>
</dbReference>
<dbReference type="RefSeq" id="WP_118263679.1">
    <property type="nucleotide sequence ID" value="NZ_CAACVM010000034.1"/>
</dbReference>
<proteinExistence type="predicted"/>
<sequence>MNKIKVLMVIDNGLSIGGVQEIIMALVEELNERVDFDIIVTADSPQYYDEEFKKYGSIYCVKRIKNFRSFKGIYHFIMDDYHIYKKVIDILKTKKYDAIYCANLFSAAPFLKAAGRSGVPVRIVHSMVAASSHILWYSKLLYSKKRCVINKYATLKLSISKQSGNFLYGKNNDSLVVKNPIRGFSDFFDLEYFPDVNHHIRMLHLGYIGARKNAQFSIEVLEKLIVTNPQFQLIIAGHGDQNYIEELQNKINVLGLKKYISLIPNTVDIKEMFKNCELVILPSKNEGIPLTLLEAQAAGIPCFVSNLVEKEVNRGLCTFISIDNGAEEWSNTILNYLEVEGMLRKRVDMSDWENDFICDMYYKWFLGNK</sequence>
<dbReference type="InterPro" id="IPR050194">
    <property type="entry name" value="Glycosyltransferase_grp1"/>
</dbReference>
<dbReference type="EMBL" id="JAQLKE010000048">
    <property type="protein sequence ID" value="MDB7085671.1"/>
    <property type="molecule type" value="Genomic_DNA"/>
</dbReference>
<dbReference type="InterPro" id="IPR001296">
    <property type="entry name" value="Glyco_trans_1"/>
</dbReference>